<proteinExistence type="inferred from homology"/>
<dbReference type="Gene3D" id="3.40.50.1010">
    <property type="entry name" value="5'-nuclease"/>
    <property type="match status" value="1"/>
</dbReference>
<dbReference type="InterPro" id="IPR050556">
    <property type="entry name" value="Type_II_TA_system_RNase"/>
</dbReference>
<protein>
    <submittedName>
        <fullName evidence="9">Toxin FitB</fullName>
        <ecNumber evidence="9">3.1.-.-</ecNumber>
    </submittedName>
</protein>
<keyword evidence="2" id="KW-1277">Toxin-antitoxin system</keyword>
<evidence type="ECO:0000256" key="4">
    <source>
        <dbReference type="ARBA" id="ARBA00022723"/>
    </source>
</evidence>
<dbReference type="GO" id="GO:0004518">
    <property type="term" value="F:nuclease activity"/>
    <property type="evidence" value="ECO:0007669"/>
    <property type="project" value="UniProtKB-KW"/>
</dbReference>
<keyword evidence="4" id="KW-0479">Metal-binding</keyword>
<reference evidence="9 10" key="1">
    <citation type="submission" date="2019-02" db="EMBL/GenBank/DDBJ databases">
        <title>Deep-cultivation of Planctomycetes and their phenomic and genomic characterization uncovers novel biology.</title>
        <authorList>
            <person name="Wiegand S."/>
            <person name="Jogler M."/>
            <person name="Boedeker C."/>
            <person name="Pinto D."/>
            <person name="Vollmers J."/>
            <person name="Rivas-Marin E."/>
            <person name="Kohn T."/>
            <person name="Peeters S.H."/>
            <person name="Heuer A."/>
            <person name="Rast P."/>
            <person name="Oberbeckmann S."/>
            <person name="Bunk B."/>
            <person name="Jeske O."/>
            <person name="Meyerdierks A."/>
            <person name="Storesund J.E."/>
            <person name="Kallscheuer N."/>
            <person name="Luecker S."/>
            <person name="Lage O.M."/>
            <person name="Pohl T."/>
            <person name="Merkel B.J."/>
            <person name="Hornburger P."/>
            <person name="Mueller R.-W."/>
            <person name="Bruemmer F."/>
            <person name="Labrenz M."/>
            <person name="Spormann A.M."/>
            <person name="Op den Camp H."/>
            <person name="Overmann J."/>
            <person name="Amann R."/>
            <person name="Jetten M.S.M."/>
            <person name="Mascher T."/>
            <person name="Medema M.H."/>
            <person name="Devos D.P."/>
            <person name="Kaster A.-K."/>
            <person name="Ovreas L."/>
            <person name="Rohde M."/>
            <person name="Galperin M.Y."/>
            <person name="Jogler C."/>
        </authorList>
    </citation>
    <scope>NUCLEOTIDE SEQUENCE [LARGE SCALE GENOMIC DNA]</scope>
    <source>
        <strain evidence="9 10">Pan44</strain>
    </source>
</reference>
<evidence type="ECO:0000259" key="8">
    <source>
        <dbReference type="Pfam" id="PF01850"/>
    </source>
</evidence>
<dbReference type="InterPro" id="IPR029060">
    <property type="entry name" value="PIN-like_dom_sf"/>
</dbReference>
<dbReference type="PANTHER" id="PTHR33653">
    <property type="entry name" value="RIBONUCLEASE VAPC2"/>
    <property type="match status" value="1"/>
</dbReference>
<dbReference type="KEGG" id="ccos:Pan44_51610"/>
<dbReference type="PANTHER" id="PTHR33653:SF1">
    <property type="entry name" value="RIBONUCLEASE VAPC2"/>
    <property type="match status" value="1"/>
</dbReference>
<name>A0A517SLU9_9PLAN</name>
<keyword evidence="6" id="KW-0460">Magnesium</keyword>
<evidence type="ECO:0000256" key="2">
    <source>
        <dbReference type="ARBA" id="ARBA00022649"/>
    </source>
</evidence>
<dbReference type="GO" id="GO:0016787">
    <property type="term" value="F:hydrolase activity"/>
    <property type="evidence" value="ECO:0007669"/>
    <property type="project" value="UniProtKB-KW"/>
</dbReference>
<evidence type="ECO:0000256" key="7">
    <source>
        <dbReference type="ARBA" id="ARBA00038093"/>
    </source>
</evidence>
<evidence type="ECO:0000256" key="6">
    <source>
        <dbReference type="ARBA" id="ARBA00022842"/>
    </source>
</evidence>
<evidence type="ECO:0000256" key="3">
    <source>
        <dbReference type="ARBA" id="ARBA00022722"/>
    </source>
</evidence>
<dbReference type="GO" id="GO:0046872">
    <property type="term" value="F:metal ion binding"/>
    <property type="evidence" value="ECO:0007669"/>
    <property type="project" value="UniProtKB-KW"/>
</dbReference>
<dbReference type="InParanoid" id="A0A517SLU9"/>
<keyword evidence="10" id="KW-1185">Reference proteome</keyword>
<feature type="domain" description="PIN" evidence="8">
    <location>
        <begin position="2"/>
        <end position="128"/>
    </location>
</feature>
<evidence type="ECO:0000256" key="1">
    <source>
        <dbReference type="ARBA" id="ARBA00001946"/>
    </source>
</evidence>
<organism evidence="9 10">
    <name type="scientific">Caulifigura coniformis</name>
    <dbReference type="NCBI Taxonomy" id="2527983"/>
    <lineage>
        <taxon>Bacteria</taxon>
        <taxon>Pseudomonadati</taxon>
        <taxon>Planctomycetota</taxon>
        <taxon>Planctomycetia</taxon>
        <taxon>Planctomycetales</taxon>
        <taxon>Planctomycetaceae</taxon>
        <taxon>Caulifigura</taxon>
    </lineage>
</organism>
<accession>A0A517SLU9</accession>
<dbReference type="Pfam" id="PF01850">
    <property type="entry name" value="PIN"/>
    <property type="match status" value="1"/>
</dbReference>
<dbReference type="InterPro" id="IPR002716">
    <property type="entry name" value="PIN_dom"/>
</dbReference>
<dbReference type="CDD" id="cd18731">
    <property type="entry name" value="PIN_NgFitB-like"/>
    <property type="match status" value="1"/>
</dbReference>
<evidence type="ECO:0000313" key="10">
    <source>
        <dbReference type="Proteomes" id="UP000315700"/>
    </source>
</evidence>
<comment type="similarity">
    <text evidence="7">Belongs to the PINc/VapC protein family.</text>
</comment>
<dbReference type="RefSeq" id="WP_145034482.1">
    <property type="nucleotide sequence ID" value="NZ_CP036271.1"/>
</dbReference>
<evidence type="ECO:0000256" key="5">
    <source>
        <dbReference type="ARBA" id="ARBA00022801"/>
    </source>
</evidence>
<dbReference type="Proteomes" id="UP000315700">
    <property type="component" value="Chromosome"/>
</dbReference>
<dbReference type="SUPFAM" id="SSF88723">
    <property type="entry name" value="PIN domain-like"/>
    <property type="match status" value="1"/>
</dbReference>
<dbReference type="EMBL" id="CP036271">
    <property type="protein sequence ID" value="QDT57095.1"/>
    <property type="molecule type" value="Genomic_DNA"/>
</dbReference>
<dbReference type="OrthoDB" id="9815354at2"/>
<comment type="cofactor">
    <cofactor evidence="1">
        <name>Mg(2+)</name>
        <dbReference type="ChEBI" id="CHEBI:18420"/>
    </cofactor>
</comment>
<keyword evidence="3" id="KW-0540">Nuclease</keyword>
<evidence type="ECO:0000313" key="9">
    <source>
        <dbReference type="EMBL" id="QDT57095.1"/>
    </source>
</evidence>
<gene>
    <name evidence="9" type="primary">fitB</name>
    <name evidence="9" type="ORF">Pan44_51610</name>
</gene>
<sequence>MIVLDTNVISELMRQRPTDVVTGWINRQPPEAIWTTTVSVFEIYHGIELHPDGKRQQALRNVFELALKDVFKSRILPFDFAAAAEAAKIARRRKQAGLSSEIRDLLIAGIVATSGATFATRNTTDFDEAGLALINPWDVQPH</sequence>
<dbReference type="EC" id="3.1.-.-" evidence="9"/>
<keyword evidence="5 9" id="KW-0378">Hydrolase</keyword>
<dbReference type="AlphaFoldDB" id="A0A517SLU9"/>